<protein>
    <submittedName>
        <fullName evidence="10">ABC transporter ATP-binding protein/permease</fullName>
    </submittedName>
</protein>
<dbReference type="Pfam" id="PF00005">
    <property type="entry name" value="ABC_tran"/>
    <property type="match status" value="1"/>
</dbReference>
<dbReference type="InterPro" id="IPR003439">
    <property type="entry name" value="ABC_transporter-like_ATP-bd"/>
</dbReference>
<keyword evidence="6 7" id="KW-0472">Membrane</keyword>
<evidence type="ECO:0000256" key="2">
    <source>
        <dbReference type="ARBA" id="ARBA00022692"/>
    </source>
</evidence>
<evidence type="ECO:0000313" key="10">
    <source>
        <dbReference type="EMBL" id="MDA0184264.1"/>
    </source>
</evidence>
<comment type="subcellular location">
    <subcellularLocation>
        <location evidence="1">Cell membrane</location>
        <topology evidence="1">Multi-pass membrane protein</topology>
    </subcellularLocation>
</comment>
<evidence type="ECO:0000256" key="6">
    <source>
        <dbReference type="ARBA" id="ARBA00023136"/>
    </source>
</evidence>
<sequence>MRLLDRLSAALAPAADDDQLVAAAPAQRVRGIVRRFWPLARPFRRKWMAGLVLAALLPAVEAVEIWLFKSVVDGVLVPADLGALWPLAAAMAGLALIGALLSFGDEYIATWVGERFTLAMRGRVFAHLQSLEPDALDKRRHGDVLSRLTGDLHAIETLLLSALAEAVQAAARLFFFVGALFLLSWKLALASLIVIPPLYWAARRFGRLARRAARERRRRSGTVGAVLEEALANTALVQTANTQAREQARLRRENEGAMEAELAGTRIAGLFAPVIDLIELFGAILILALGTWALSSGDLTLGGLLAFLAYLSQLYRPLRDLSRLYQQVFEATAGAERVMELLDTPPSVTERQGARELSRARGRLELRGVHFTYDRQALAGVSLTVAPGRCIALTGASGAGKSTVAKLAVRFLDPDAGTVHLDGHDVRDLTLESLRRNVALLLQDAPLIDGTIGDNVAYGNDASEADVRRALAAIGLDLPPDTPVGQRGRALSGGQRRRVAMARALLQDAPVLILDEPTAGLDPEAARALVGPLRELARDRATLMITHDRELAAAADEVVVLDGGRLA</sequence>
<keyword evidence="2 7" id="KW-0812">Transmembrane</keyword>
<evidence type="ECO:0000256" key="3">
    <source>
        <dbReference type="ARBA" id="ARBA00022741"/>
    </source>
</evidence>
<keyword evidence="3" id="KW-0547">Nucleotide-binding</keyword>
<proteinExistence type="predicted"/>
<dbReference type="SUPFAM" id="SSF90123">
    <property type="entry name" value="ABC transporter transmembrane region"/>
    <property type="match status" value="1"/>
</dbReference>
<dbReference type="InterPro" id="IPR039421">
    <property type="entry name" value="Type_1_exporter"/>
</dbReference>
<dbReference type="Pfam" id="PF00664">
    <property type="entry name" value="ABC_membrane"/>
    <property type="match status" value="1"/>
</dbReference>
<feature type="transmembrane region" description="Helical" evidence="7">
    <location>
        <begin position="47"/>
        <end position="68"/>
    </location>
</feature>
<dbReference type="RefSeq" id="WP_270028695.1">
    <property type="nucleotide sequence ID" value="NZ_JAPDDP010000071.1"/>
</dbReference>
<dbReference type="Gene3D" id="1.20.1560.10">
    <property type="entry name" value="ABC transporter type 1, transmembrane domain"/>
    <property type="match status" value="1"/>
</dbReference>
<dbReference type="SMART" id="SM00382">
    <property type="entry name" value="AAA"/>
    <property type="match status" value="1"/>
</dbReference>
<feature type="transmembrane region" description="Helical" evidence="7">
    <location>
        <begin position="173"/>
        <end position="201"/>
    </location>
</feature>
<evidence type="ECO:0000256" key="1">
    <source>
        <dbReference type="ARBA" id="ARBA00004651"/>
    </source>
</evidence>
<dbReference type="EMBL" id="JAPDDP010000071">
    <property type="protein sequence ID" value="MDA0184264.1"/>
    <property type="molecule type" value="Genomic_DNA"/>
</dbReference>
<keyword evidence="4 10" id="KW-0067">ATP-binding</keyword>
<name>A0A9X3SAA6_9ACTN</name>
<dbReference type="PROSITE" id="PS00211">
    <property type="entry name" value="ABC_TRANSPORTER_1"/>
    <property type="match status" value="1"/>
</dbReference>
<gene>
    <name evidence="10" type="ORF">OJ997_28405</name>
</gene>
<dbReference type="GO" id="GO:0016887">
    <property type="term" value="F:ATP hydrolysis activity"/>
    <property type="evidence" value="ECO:0007669"/>
    <property type="project" value="InterPro"/>
</dbReference>
<evidence type="ECO:0000256" key="4">
    <source>
        <dbReference type="ARBA" id="ARBA00022840"/>
    </source>
</evidence>
<keyword evidence="5 7" id="KW-1133">Transmembrane helix</keyword>
<reference evidence="10" key="1">
    <citation type="submission" date="2022-10" db="EMBL/GenBank/DDBJ databases">
        <title>The WGS of Solirubrobacter phytolaccae KCTC 29190.</title>
        <authorList>
            <person name="Jiang Z."/>
        </authorList>
    </citation>
    <scope>NUCLEOTIDE SEQUENCE</scope>
    <source>
        <strain evidence="10">KCTC 29190</strain>
    </source>
</reference>
<dbReference type="PANTHER" id="PTHR43394:SF1">
    <property type="entry name" value="ATP-BINDING CASSETTE SUB-FAMILY B MEMBER 10, MITOCHONDRIAL"/>
    <property type="match status" value="1"/>
</dbReference>
<dbReference type="SUPFAM" id="SSF52540">
    <property type="entry name" value="P-loop containing nucleoside triphosphate hydrolases"/>
    <property type="match status" value="1"/>
</dbReference>
<dbReference type="Proteomes" id="UP001147653">
    <property type="component" value="Unassembled WGS sequence"/>
</dbReference>
<dbReference type="GO" id="GO:0005524">
    <property type="term" value="F:ATP binding"/>
    <property type="evidence" value="ECO:0007669"/>
    <property type="project" value="UniProtKB-KW"/>
</dbReference>
<dbReference type="InterPro" id="IPR017871">
    <property type="entry name" value="ABC_transporter-like_CS"/>
</dbReference>
<accession>A0A9X3SAA6</accession>
<comment type="caution">
    <text evidence="10">The sequence shown here is derived from an EMBL/GenBank/DDBJ whole genome shotgun (WGS) entry which is preliminary data.</text>
</comment>
<evidence type="ECO:0000256" key="5">
    <source>
        <dbReference type="ARBA" id="ARBA00022989"/>
    </source>
</evidence>
<keyword evidence="11" id="KW-1185">Reference proteome</keyword>
<dbReference type="GO" id="GO:0005886">
    <property type="term" value="C:plasma membrane"/>
    <property type="evidence" value="ECO:0007669"/>
    <property type="project" value="UniProtKB-SubCell"/>
</dbReference>
<dbReference type="InterPro" id="IPR003593">
    <property type="entry name" value="AAA+_ATPase"/>
</dbReference>
<dbReference type="InterPro" id="IPR027417">
    <property type="entry name" value="P-loop_NTPase"/>
</dbReference>
<dbReference type="PANTHER" id="PTHR43394">
    <property type="entry name" value="ATP-DEPENDENT PERMEASE MDL1, MITOCHONDRIAL"/>
    <property type="match status" value="1"/>
</dbReference>
<dbReference type="PROSITE" id="PS50893">
    <property type="entry name" value="ABC_TRANSPORTER_2"/>
    <property type="match status" value="1"/>
</dbReference>
<evidence type="ECO:0000259" key="8">
    <source>
        <dbReference type="PROSITE" id="PS50893"/>
    </source>
</evidence>
<evidence type="ECO:0000313" key="11">
    <source>
        <dbReference type="Proteomes" id="UP001147653"/>
    </source>
</evidence>
<dbReference type="Gene3D" id="3.40.50.300">
    <property type="entry name" value="P-loop containing nucleotide triphosphate hydrolases"/>
    <property type="match status" value="1"/>
</dbReference>
<dbReference type="GO" id="GO:0015421">
    <property type="term" value="F:ABC-type oligopeptide transporter activity"/>
    <property type="evidence" value="ECO:0007669"/>
    <property type="project" value="TreeGrafter"/>
</dbReference>
<dbReference type="AlphaFoldDB" id="A0A9X3SAA6"/>
<feature type="transmembrane region" description="Helical" evidence="7">
    <location>
        <begin position="80"/>
        <end position="103"/>
    </location>
</feature>
<dbReference type="InterPro" id="IPR036640">
    <property type="entry name" value="ABC1_TM_sf"/>
</dbReference>
<evidence type="ECO:0000256" key="7">
    <source>
        <dbReference type="SAM" id="Phobius"/>
    </source>
</evidence>
<dbReference type="PROSITE" id="PS50929">
    <property type="entry name" value="ABC_TM1F"/>
    <property type="match status" value="1"/>
</dbReference>
<evidence type="ECO:0000259" key="9">
    <source>
        <dbReference type="PROSITE" id="PS50929"/>
    </source>
</evidence>
<feature type="domain" description="ABC transporter" evidence="8">
    <location>
        <begin position="364"/>
        <end position="567"/>
    </location>
</feature>
<feature type="domain" description="ABC transmembrane type-1" evidence="9">
    <location>
        <begin position="49"/>
        <end position="330"/>
    </location>
</feature>
<organism evidence="10 11">
    <name type="scientific">Solirubrobacter phytolaccae</name>
    <dbReference type="NCBI Taxonomy" id="1404360"/>
    <lineage>
        <taxon>Bacteria</taxon>
        <taxon>Bacillati</taxon>
        <taxon>Actinomycetota</taxon>
        <taxon>Thermoleophilia</taxon>
        <taxon>Solirubrobacterales</taxon>
        <taxon>Solirubrobacteraceae</taxon>
        <taxon>Solirubrobacter</taxon>
    </lineage>
</organism>
<dbReference type="InterPro" id="IPR011527">
    <property type="entry name" value="ABC1_TM_dom"/>
</dbReference>